<evidence type="ECO:0000256" key="4">
    <source>
        <dbReference type="ARBA" id="ARBA00023136"/>
    </source>
</evidence>
<keyword evidence="4 5" id="KW-0472">Membrane</keyword>
<dbReference type="Proteomes" id="UP000681722">
    <property type="component" value="Unassembled WGS sequence"/>
</dbReference>
<feature type="transmembrane region" description="Helical" evidence="5">
    <location>
        <begin position="207"/>
        <end position="227"/>
    </location>
</feature>
<evidence type="ECO:0000313" key="10">
    <source>
        <dbReference type="EMBL" id="CAF3883804.1"/>
    </source>
</evidence>
<accession>A0A814QI03</accession>
<dbReference type="Proteomes" id="UP000682733">
    <property type="component" value="Unassembled WGS sequence"/>
</dbReference>
<feature type="transmembrane region" description="Helical" evidence="5">
    <location>
        <begin position="113"/>
        <end position="138"/>
    </location>
</feature>
<dbReference type="EMBL" id="CAJOBC010006020">
    <property type="protein sequence ID" value="CAF3883804.1"/>
    <property type="molecule type" value="Genomic_DNA"/>
</dbReference>
<evidence type="ECO:0000256" key="2">
    <source>
        <dbReference type="ARBA" id="ARBA00022692"/>
    </source>
</evidence>
<dbReference type="PANTHER" id="PTHR23510">
    <property type="entry name" value="INNER MEMBRANE TRANSPORT PROTEIN YAJR"/>
    <property type="match status" value="1"/>
</dbReference>
<feature type="transmembrane region" description="Helical" evidence="5">
    <location>
        <begin position="442"/>
        <end position="467"/>
    </location>
</feature>
<gene>
    <name evidence="8" type="ORF">GPM918_LOCUS19651</name>
    <name evidence="7" type="ORF">OVA965_LOCUS13108</name>
    <name evidence="10" type="ORF">SRO942_LOCUS19648</name>
    <name evidence="9" type="ORF">TMI583_LOCUS13105</name>
</gene>
<keyword evidence="2 5" id="KW-0812">Transmembrane</keyword>
<feature type="transmembrane region" description="Helical" evidence="5">
    <location>
        <begin position="182"/>
        <end position="201"/>
    </location>
</feature>
<dbReference type="InterPro" id="IPR011701">
    <property type="entry name" value="MFS"/>
</dbReference>
<dbReference type="InterPro" id="IPR036259">
    <property type="entry name" value="MFS_trans_sf"/>
</dbReference>
<dbReference type="EMBL" id="CAJNOK010005402">
    <property type="protein sequence ID" value="CAF0971177.1"/>
    <property type="molecule type" value="Genomic_DNA"/>
</dbReference>
<dbReference type="Proteomes" id="UP000663829">
    <property type="component" value="Unassembled WGS sequence"/>
</dbReference>
<keyword evidence="11" id="KW-1185">Reference proteome</keyword>
<dbReference type="Proteomes" id="UP000677228">
    <property type="component" value="Unassembled WGS sequence"/>
</dbReference>
<feature type="transmembrane region" description="Helical" evidence="5">
    <location>
        <begin position="281"/>
        <end position="299"/>
    </location>
</feature>
<dbReference type="PROSITE" id="PS50850">
    <property type="entry name" value="MFS"/>
    <property type="match status" value="1"/>
</dbReference>
<feature type="transmembrane region" description="Helical" evidence="5">
    <location>
        <begin position="502"/>
        <end position="524"/>
    </location>
</feature>
<dbReference type="OrthoDB" id="370281at2759"/>
<evidence type="ECO:0000313" key="9">
    <source>
        <dbReference type="EMBL" id="CAF3742440.1"/>
    </source>
</evidence>
<evidence type="ECO:0000313" key="11">
    <source>
        <dbReference type="Proteomes" id="UP000663829"/>
    </source>
</evidence>
<dbReference type="SUPFAM" id="SSF103473">
    <property type="entry name" value="MFS general substrate transporter"/>
    <property type="match status" value="1"/>
</dbReference>
<feature type="transmembrane region" description="Helical" evidence="5">
    <location>
        <begin position="409"/>
        <end position="430"/>
    </location>
</feature>
<evidence type="ECO:0000313" key="7">
    <source>
        <dbReference type="EMBL" id="CAF0971177.1"/>
    </source>
</evidence>
<comment type="subcellular location">
    <subcellularLocation>
        <location evidence="1">Membrane</location>
        <topology evidence="1">Multi-pass membrane protein</topology>
    </subcellularLocation>
</comment>
<evidence type="ECO:0000256" key="5">
    <source>
        <dbReference type="SAM" id="Phobius"/>
    </source>
</evidence>
<reference evidence="8" key="1">
    <citation type="submission" date="2021-02" db="EMBL/GenBank/DDBJ databases">
        <authorList>
            <person name="Nowell W R."/>
        </authorList>
    </citation>
    <scope>NUCLEOTIDE SEQUENCE</scope>
</reference>
<dbReference type="Gene3D" id="1.20.1250.20">
    <property type="entry name" value="MFS general substrate transporter like domains"/>
    <property type="match status" value="1"/>
</dbReference>
<feature type="transmembrane region" description="Helical" evidence="5">
    <location>
        <begin position="239"/>
        <end position="261"/>
    </location>
</feature>
<keyword evidence="3 5" id="KW-1133">Transmembrane helix</keyword>
<evidence type="ECO:0000313" key="8">
    <source>
        <dbReference type="EMBL" id="CAF1120150.1"/>
    </source>
</evidence>
<dbReference type="GO" id="GO:0016020">
    <property type="term" value="C:membrane"/>
    <property type="evidence" value="ECO:0007669"/>
    <property type="project" value="UniProtKB-SubCell"/>
</dbReference>
<dbReference type="InterPro" id="IPR020846">
    <property type="entry name" value="MFS_dom"/>
</dbReference>
<proteinExistence type="predicted"/>
<sequence>MLVVLSRVFVHARQWTFFPACACPCPSVKALEEQEESVMDVDHINYQQDLQNAINDDKQHQEASKSQTVVEQNSGETILNGDTTITPSKDDMKNNDHGVLLSPKDKRQRTTTLVVMGLIALMTGIDYAIILPTAWGYINQYMVAHYSGLVMGAVLSVFAFSGAVSGIVLGYLNDIGYRLKRLILVAFLFKILGNILYFLGINVYVIVISRLITGIGMGVVPPLLAEVSRRSMTASPTRLLAKILACRQIGLFLGPCFTLVMTQMNFKIGSKVVTMYNAPGLIMSVLWFIMEIIVVFFYFDRPNTTSEINDGTAGSMLTAIHNKKTTVPSILRQCYNICKKPPILVLLTASFVAYFNQTALETTLTPFTTYQFGWHELQVSILFAIAGIEITLVYVALHFASKAFSERAILLFGFIILSIACLVGVVILPFSKPGSTKFLPIFLVFVFLDILALPLLVVTSTAVFMLLVKDENQGLGQGVQRFVISVATIVGPLYAGGLLQEVFTMLCTMLAIVVFTMFLIIITYKKFKPKDVSEESMALIQQS</sequence>
<dbReference type="GO" id="GO:0022857">
    <property type="term" value="F:transmembrane transporter activity"/>
    <property type="evidence" value="ECO:0007669"/>
    <property type="project" value="InterPro"/>
</dbReference>
<organism evidence="8 11">
    <name type="scientific">Didymodactylos carnosus</name>
    <dbReference type="NCBI Taxonomy" id="1234261"/>
    <lineage>
        <taxon>Eukaryota</taxon>
        <taxon>Metazoa</taxon>
        <taxon>Spiralia</taxon>
        <taxon>Gnathifera</taxon>
        <taxon>Rotifera</taxon>
        <taxon>Eurotatoria</taxon>
        <taxon>Bdelloidea</taxon>
        <taxon>Philodinida</taxon>
        <taxon>Philodinidae</taxon>
        <taxon>Didymodactylos</taxon>
    </lineage>
</organism>
<feature type="domain" description="Major facilitator superfamily (MFS) profile" evidence="6">
    <location>
        <begin position="112"/>
        <end position="525"/>
    </location>
</feature>
<evidence type="ECO:0000256" key="3">
    <source>
        <dbReference type="ARBA" id="ARBA00022989"/>
    </source>
</evidence>
<dbReference type="EMBL" id="CAJOBA010005405">
    <property type="protein sequence ID" value="CAF3742440.1"/>
    <property type="molecule type" value="Genomic_DNA"/>
</dbReference>
<comment type="caution">
    <text evidence="8">The sequence shown here is derived from an EMBL/GenBank/DDBJ whole genome shotgun (WGS) entry which is preliminary data.</text>
</comment>
<dbReference type="Pfam" id="PF07690">
    <property type="entry name" value="MFS_1"/>
    <property type="match status" value="1"/>
</dbReference>
<evidence type="ECO:0000256" key="1">
    <source>
        <dbReference type="ARBA" id="ARBA00004141"/>
    </source>
</evidence>
<dbReference type="EMBL" id="CAJNOQ010006020">
    <property type="protein sequence ID" value="CAF1120150.1"/>
    <property type="molecule type" value="Genomic_DNA"/>
</dbReference>
<feature type="transmembrane region" description="Helical" evidence="5">
    <location>
        <begin position="479"/>
        <end position="496"/>
    </location>
</feature>
<dbReference type="PANTHER" id="PTHR23510:SF16">
    <property type="entry name" value="MAJOR FACILITATOR SUPERFAMILY (MFS) PROFILE DOMAIN-CONTAINING PROTEIN"/>
    <property type="match status" value="1"/>
</dbReference>
<feature type="transmembrane region" description="Helical" evidence="5">
    <location>
        <begin position="377"/>
        <end position="397"/>
    </location>
</feature>
<evidence type="ECO:0000259" key="6">
    <source>
        <dbReference type="PROSITE" id="PS50850"/>
    </source>
</evidence>
<feature type="transmembrane region" description="Helical" evidence="5">
    <location>
        <begin position="341"/>
        <end position="357"/>
    </location>
</feature>
<name>A0A814QI03_9BILA</name>
<protein>
    <recommendedName>
        <fullName evidence="6">Major facilitator superfamily (MFS) profile domain-containing protein</fullName>
    </recommendedName>
</protein>
<dbReference type="AlphaFoldDB" id="A0A814QI03"/>
<dbReference type="InterPro" id="IPR051068">
    <property type="entry name" value="MFS_Domain-Containing_Protein"/>
</dbReference>
<feature type="transmembrane region" description="Helical" evidence="5">
    <location>
        <begin position="144"/>
        <end position="170"/>
    </location>
</feature>